<evidence type="ECO:0000313" key="4">
    <source>
        <dbReference type="Proteomes" id="UP001189429"/>
    </source>
</evidence>
<feature type="region of interest" description="Disordered" evidence="1">
    <location>
        <begin position="1167"/>
        <end position="1211"/>
    </location>
</feature>
<feature type="transmembrane region" description="Helical" evidence="2">
    <location>
        <begin position="1749"/>
        <end position="1770"/>
    </location>
</feature>
<keyword evidence="2" id="KW-0812">Transmembrane</keyword>
<evidence type="ECO:0000256" key="2">
    <source>
        <dbReference type="SAM" id="Phobius"/>
    </source>
</evidence>
<feature type="transmembrane region" description="Helical" evidence="2">
    <location>
        <begin position="1675"/>
        <end position="1700"/>
    </location>
</feature>
<feature type="transmembrane region" description="Helical" evidence="2">
    <location>
        <begin position="1707"/>
        <end position="1729"/>
    </location>
</feature>
<dbReference type="InterPro" id="IPR043502">
    <property type="entry name" value="DNA/RNA_pol_sf"/>
</dbReference>
<evidence type="ECO:0000313" key="3">
    <source>
        <dbReference type="EMBL" id="CAK0898689.1"/>
    </source>
</evidence>
<dbReference type="InterPro" id="IPR052055">
    <property type="entry name" value="Hepadnavirus_pol/RT"/>
</dbReference>
<evidence type="ECO:0000256" key="1">
    <source>
        <dbReference type="SAM" id="MobiDB-lite"/>
    </source>
</evidence>
<dbReference type="SUPFAM" id="SSF56672">
    <property type="entry name" value="DNA/RNA polymerases"/>
    <property type="match status" value="1"/>
</dbReference>
<gene>
    <name evidence="3" type="ORF">PCOR1329_LOCUS76430</name>
</gene>
<organism evidence="3 4">
    <name type="scientific">Prorocentrum cordatum</name>
    <dbReference type="NCBI Taxonomy" id="2364126"/>
    <lineage>
        <taxon>Eukaryota</taxon>
        <taxon>Sar</taxon>
        <taxon>Alveolata</taxon>
        <taxon>Dinophyceae</taxon>
        <taxon>Prorocentrales</taxon>
        <taxon>Prorocentraceae</taxon>
        <taxon>Prorocentrum</taxon>
    </lineage>
</organism>
<dbReference type="EMBL" id="CAUYUJ010020503">
    <property type="protein sequence ID" value="CAK0898689.1"/>
    <property type="molecule type" value="Genomic_DNA"/>
</dbReference>
<accession>A0ABN9XKR4</accession>
<keyword evidence="4" id="KW-1185">Reference proteome</keyword>
<keyword evidence="2" id="KW-1133">Transmembrane helix</keyword>
<proteinExistence type="predicted"/>
<name>A0ABN9XKR4_9DINO</name>
<dbReference type="PANTHER" id="PTHR33050">
    <property type="entry name" value="REVERSE TRANSCRIPTASE DOMAIN-CONTAINING PROTEIN"/>
    <property type="match status" value="1"/>
</dbReference>
<sequence>MAGLAYGLAPVVRDWAATGLYAANLWTSLRRDRHCTCSFTGKHDRELLQVLQRQLDRCGPEQLRSAPLECPSSFWEIASVLCLAVGAAFIIGFLVGRFHGHGPAKGDKLYCLRSLEDRRFHERLLCGHVDGSRLEVATPDADVYADDFADENHVEIHRAGPRGGVPHQLRKKMLYQLGLDEQARAALLADAGGGPLPPVQLDDDWVALESRRGFRRGSSVGVTFAFVYALDDRDRASFMEEVIVLERVETLSEEAPPAPRDALGDVPDERILRYWRGGAVQRRHAFSEVAAEQREVLRTQEWRVQGPATIDWLLQAHLEQGSGLVQRHYWWRQIRGLAAADPGIDAHLLLCGLIETAPTADQLNLPGCEASELAARRFQLWDEVYSEALRQVEVSSMAGATDGWLDARRIVLSGSRSKGHALVAPPLEAHVVEKMQEEGAILKERRQGREERRMGRAATAVVMAASAQGVSDTGIARDVLPLPLGVALDELLHGAAARLLPHGGGRRGRQRRQQEVWLREGIAALNDLGGRGMDAPAGVPAARQVTAVRRLAQLYGRVEPPPSDLTPLGAWQTLQASWNGYADVMAEGASTTYRKGAMALPRAAAGRVRLADVLPPHLQSLLCNSSQMLREPEARNFALGEAPRVCAMGPVLQRHGYQYGECLSELLSAGIIEPAAEDSIIERAGIFFVPKKALANLEVNAAGGIAVASGDVECCFYQYELPPWARAFFGLPAVQARFLDSAARQRLGVSDSSEMIHFVARVVPMGWSWAVHLIQEAHAHVLSSISPDAPWIADKAPAPAPGTQCATAKMLYIDNVAVFASGSGDPALEVERMLAALGARGIQASFDRDDGGMHALLGFVLHKPSATWRLSHSKFWRLKFSLDFALAPGRLVTGRELERLMGHITAAVMLQRHMLSLFHAIYEFCRRSRDKRQPLWSSVKRELTWFRALLPCVTVSLSRPWCERVTAADASPWGFGVVEQPWPISDVRRVGSLSERSRFRGVPTADYAPRDTLVEQQLLHATADEVTAEGTLTHFEEVPAARLLADPWSVAAARRWRRAAAIHVLEAEGARWAVRRLARNSQLHGHRHLVLGDNLGVVCACEKGRAAHFALNVVCREICAISVASGMQLRRSAHITLGLCPETSARGNATMPATIYSVIPAYGKRARDAAEPKPAPTTRRASDWRGGHGPPGPSGSRRGWTSHAPLSDRPAEGCARRVPLCRRRSRLAARWVQHITVRSYLLVLIMRSGSPRLLALPGWIPAQSDETLVDYPEWAFDRGTGQEASSRTHCAVAGGAPALGRPARRRHPPVNASLSGGAQRPSGHSRQPLPRAPARALAAVLASREKPDPGRCVLVAYDRGLTASSRTGEFDSTVGPDIHRRHWIGRAVAPLQLLRLGEKLLCVSSHLQCLADFHVACQYLKLKGLDCSPHFRGSGDATRVCVAGYRAPLEVRRRETWRATLPAQRYDKANWRAVVKQALSSAQRRSCEIRAVAAPQLFVIAYVPPSAPDALPRNGAKDGNYGGSVAAPGGHALPKRGCPRPRQSARILSQPAADANCKGRDAISIRWRLELSAARVAKCTRVDNGMGAPADDDDNDLPPWDRAILMCTLLKLFAACGQYMIGYTMGWSVKVQQLVGVDKVQIKAIEMILQTKGLNSPKVACFGSTAVGSLKGLDLALLLALVAVLLGGPDWPTSVLCGILRISIPQMLLGTLPIVLLCAPSVLYGAFLITPVEDEDDAEGRALWETLSGIMLMGSALSQLFAVCLALYFLQDKAFRHYEYLAQPRPEHAKIIELTQSEAAYNDAYDRVTHWRRLPLWLKIMIQVAVSCMILQGMVLTLAGSLCFRPFGVNNKISDPWDK</sequence>
<protein>
    <submittedName>
        <fullName evidence="3">Uncharacterized protein</fullName>
    </submittedName>
</protein>
<feature type="non-terminal residue" evidence="3">
    <location>
        <position position="1859"/>
    </location>
</feature>
<feature type="transmembrane region" description="Helical" evidence="2">
    <location>
        <begin position="1816"/>
        <end position="1839"/>
    </location>
</feature>
<keyword evidence="2" id="KW-0472">Membrane</keyword>
<dbReference type="Proteomes" id="UP001189429">
    <property type="component" value="Unassembled WGS sequence"/>
</dbReference>
<feature type="region of interest" description="Disordered" evidence="1">
    <location>
        <begin position="1296"/>
        <end position="1330"/>
    </location>
</feature>
<reference evidence="3" key="1">
    <citation type="submission" date="2023-10" db="EMBL/GenBank/DDBJ databases">
        <authorList>
            <person name="Chen Y."/>
            <person name="Shah S."/>
            <person name="Dougan E. K."/>
            <person name="Thang M."/>
            <person name="Chan C."/>
        </authorList>
    </citation>
    <scope>NUCLEOTIDE SEQUENCE [LARGE SCALE GENOMIC DNA]</scope>
</reference>
<comment type="caution">
    <text evidence="3">The sequence shown here is derived from an EMBL/GenBank/DDBJ whole genome shotgun (WGS) entry which is preliminary data.</text>
</comment>
<dbReference type="PANTHER" id="PTHR33050:SF7">
    <property type="entry name" value="RIBONUCLEASE H"/>
    <property type="match status" value="1"/>
</dbReference>